<organism evidence="3 4">
    <name type="scientific">Candidatus Yanofskybacteria bacterium RIFCSPLOWO2_01_FULL_44_22</name>
    <dbReference type="NCBI Taxonomy" id="1802697"/>
    <lineage>
        <taxon>Bacteria</taxon>
        <taxon>Candidatus Yanofskyibacteriota</taxon>
    </lineage>
</organism>
<proteinExistence type="predicted"/>
<sequence>MDFIGAGAQFFEFLIPWLISVWWLYIFVGLVILLPNMWLTYVQECYKRSTKWALLEIRIPREHIKPPRAMEQVFMTMHAIRNSASDLRENWWDGEVPMWFSCEAVSFGGEVHLYIRTPEVRRNHIEASLYASYPDIEITEVKDYIDRLPSTFDALIEAGYRMFGNELILKNKDVYPIMTYEDFEVAVKEKEVDPVAALLETLLRIKPQEHLWLQILVRPKVEQMIGFRSEDQIGDWHREGEKEIEHIKEITGKRKIMSPTLGEFIMIDRSPGDVEMMKAIDRNISKPGFNVIIRYLYTSPKEMFVSSFGRRSILMAMNQYASETFNKFGHNTAAWTLAKLWYWPYIFPKRRGRAKSIRIYNNYRKRAMYAETFVGDFMNMKLFNFGFKQKRKTNVSLNTEELATIFHIPTGQVVTGHLLKRSEAKKAGPPVGLPIYGDEGEDIGLPIKKK</sequence>
<dbReference type="Proteomes" id="UP000178256">
    <property type="component" value="Unassembled WGS sequence"/>
</dbReference>
<evidence type="ECO:0000259" key="2">
    <source>
        <dbReference type="Pfam" id="PF26449"/>
    </source>
</evidence>
<dbReference type="EMBL" id="MGKL01000014">
    <property type="protein sequence ID" value="OGN25670.1"/>
    <property type="molecule type" value="Genomic_DNA"/>
</dbReference>
<dbReference type="Pfam" id="PF26449">
    <property type="entry name" value="DUF8128"/>
    <property type="match status" value="1"/>
</dbReference>
<accession>A0A1F8GKY5</accession>
<name>A0A1F8GKY5_9BACT</name>
<keyword evidence="1" id="KW-1133">Transmembrane helix</keyword>
<dbReference type="STRING" id="1802697.A2925_02385"/>
<feature type="transmembrane region" description="Helical" evidence="1">
    <location>
        <begin position="22"/>
        <end position="42"/>
    </location>
</feature>
<evidence type="ECO:0000313" key="3">
    <source>
        <dbReference type="EMBL" id="OGN25670.1"/>
    </source>
</evidence>
<evidence type="ECO:0000256" key="1">
    <source>
        <dbReference type="SAM" id="Phobius"/>
    </source>
</evidence>
<comment type="caution">
    <text evidence="3">The sequence shown here is derived from an EMBL/GenBank/DDBJ whole genome shotgun (WGS) entry which is preliminary data.</text>
</comment>
<keyword evidence="1" id="KW-0812">Transmembrane</keyword>
<reference evidence="3 4" key="1">
    <citation type="journal article" date="2016" name="Nat. Commun.">
        <title>Thousands of microbial genomes shed light on interconnected biogeochemical processes in an aquifer system.</title>
        <authorList>
            <person name="Anantharaman K."/>
            <person name="Brown C.T."/>
            <person name="Hug L.A."/>
            <person name="Sharon I."/>
            <person name="Castelle C.J."/>
            <person name="Probst A.J."/>
            <person name="Thomas B.C."/>
            <person name="Singh A."/>
            <person name="Wilkins M.J."/>
            <person name="Karaoz U."/>
            <person name="Brodie E.L."/>
            <person name="Williams K.H."/>
            <person name="Hubbard S.S."/>
            <person name="Banfield J.F."/>
        </authorList>
    </citation>
    <scope>NUCLEOTIDE SEQUENCE [LARGE SCALE GENOMIC DNA]</scope>
</reference>
<protein>
    <recommendedName>
        <fullName evidence="2">DUF8128 domain-containing protein</fullName>
    </recommendedName>
</protein>
<keyword evidence="1" id="KW-0472">Membrane</keyword>
<dbReference type="AlphaFoldDB" id="A0A1F8GKY5"/>
<dbReference type="InterPro" id="IPR058441">
    <property type="entry name" value="DUF8128"/>
</dbReference>
<feature type="domain" description="DUF8128" evidence="2">
    <location>
        <begin position="47"/>
        <end position="303"/>
    </location>
</feature>
<gene>
    <name evidence="3" type="ORF">A2925_02385</name>
</gene>
<evidence type="ECO:0000313" key="4">
    <source>
        <dbReference type="Proteomes" id="UP000178256"/>
    </source>
</evidence>